<dbReference type="EMBL" id="OE009967">
    <property type="protein sequence ID" value="CAD7463956.1"/>
    <property type="molecule type" value="Genomic_DNA"/>
</dbReference>
<accession>A0A7R9IT15</accession>
<reference evidence="1" key="1">
    <citation type="submission" date="2020-11" db="EMBL/GenBank/DDBJ databases">
        <authorList>
            <person name="Tran Van P."/>
        </authorList>
    </citation>
    <scope>NUCLEOTIDE SEQUENCE</scope>
</reference>
<sequence length="60" mass="7162">MQPYYQHFPGQEEEAPSFDIMLEVKSVLRRLLDFVHVDPNIFRPAPHKLTAEFSRDKNYL</sequence>
<organism evidence="1">
    <name type="scientific">Timema tahoe</name>
    <dbReference type="NCBI Taxonomy" id="61484"/>
    <lineage>
        <taxon>Eukaryota</taxon>
        <taxon>Metazoa</taxon>
        <taxon>Ecdysozoa</taxon>
        <taxon>Arthropoda</taxon>
        <taxon>Hexapoda</taxon>
        <taxon>Insecta</taxon>
        <taxon>Pterygota</taxon>
        <taxon>Neoptera</taxon>
        <taxon>Polyneoptera</taxon>
        <taxon>Phasmatodea</taxon>
        <taxon>Timematodea</taxon>
        <taxon>Timematoidea</taxon>
        <taxon>Timematidae</taxon>
        <taxon>Timema</taxon>
    </lineage>
</organism>
<name>A0A7R9IT15_9NEOP</name>
<protein>
    <submittedName>
        <fullName evidence="1">Uncharacterized protein</fullName>
    </submittedName>
</protein>
<proteinExistence type="predicted"/>
<evidence type="ECO:0000313" key="1">
    <source>
        <dbReference type="EMBL" id="CAD7463956.1"/>
    </source>
</evidence>
<dbReference type="AlphaFoldDB" id="A0A7R9IT15"/>
<gene>
    <name evidence="1" type="ORF">TTEB3V08_LOCUS11835</name>
</gene>